<dbReference type="Proteomes" id="UP000184069">
    <property type="component" value="Unassembled WGS sequence"/>
</dbReference>
<reference evidence="3 5" key="2">
    <citation type="submission" date="2016-11" db="EMBL/GenBank/DDBJ databases">
        <authorList>
            <person name="Jaros S."/>
            <person name="Januszkiewicz K."/>
            <person name="Wedrychowicz H."/>
        </authorList>
    </citation>
    <scope>NUCLEOTIDE SEQUENCE [LARGE SCALE GENOMIC DNA]</scope>
    <source>
        <strain evidence="3 5">DSM 27621</strain>
    </source>
</reference>
<dbReference type="Proteomes" id="UP000093508">
    <property type="component" value="Unassembled WGS sequence"/>
</dbReference>
<dbReference type="SUPFAM" id="SSF48452">
    <property type="entry name" value="TPR-like"/>
    <property type="match status" value="1"/>
</dbReference>
<evidence type="ECO:0000313" key="2">
    <source>
        <dbReference type="EMBL" id="OCA80536.1"/>
    </source>
</evidence>
<dbReference type="PROSITE" id="PS50005">
    <property type="entry name" value="TPR"/>
    <property type="match status" value="1"/>
</dbReference>
<protein>
    <submittedName>
        <fullName evidence="3">Uncharacterized protein</fullName>
    </submittedName>
</protein>
<dbReference type="EMBL" id="MAYF01000001">
    <property type="protein sequence ID" value="OCA80536.1"/>
    <property type="molecule type" value="Genomic_DNA"/>
</dbReference>
<keyword evidence="1" id="KW-0802">TPR repeat</keyword>
<dbReference type="InterPro" id="IPR019734">
    <property type="entry name" value="TPR_rpt"/>
</dbReference>
<sequence length="330" mass="39499">MKHFYISTFLFCSSIVFSQKVEKLFGEEKYKEIIALENESVNFTGEELYQLGFAFFREENDDKAIEYYDKALNKGYTKPHIFFYRGLSEMYMKKYNEALKDIDKAISEAPLAEFYYEKIRIYKINKDIVSEEKTFLEALSKAEQKDDWYKKIIGIAGNYYYVEKKDYTKSEEIYKDGIAEFPKEYSFYTKLIKTLNAANKFSEANQYFDKIKVFYDNKELPEEDMKFKNLSVDEFAWKNQFVNVHRYFDKPKEMLDALYVVYLIDEKGEKVERKFKIEKTIQIEKKDPEFVICEEINDGHRTFPIGFKNDSFTLSSLRSEIIRILNKEIK</sequence>
<dbReference type="Gene3D" id="1.25.40.10">
    <property type="entry name" value="Tetratricopeptide repeat domain"/>
    <property type="match status" value="1"/>
</dbReference>
<feature type="repeat" description="TPR" evidence="1">
    <location>
        <begin position="45"/>
        <end position="78"/>
    </location>
</feature>
<evidence type="ECO:0000256" key="1">
    <source>
        <dbReference type="PROSITE-ProRule" id="PRU00339"/>
    </source>
</evidence>
<evidence type="ECO:0000313" key="3">
    <source>
        <dbReference type="EMBL" id="SHK81828.1"/>
    </source>
</evidence>
<evidence type="ECO:0000313" key="4">
    <source>
        <dbReference type="Proteomes" id="UP000093508"/>
    </source>
</evidence>
<dbReference type="AlphaFoldDB" id="A0A1M6VK37"/>
<dbReference type="EMBL" id="FRBM01000001">
    <property type="protein sequence ID" value="SHK81828.1"/>
    <property type="molecule type" value="Genomic_DNA"/>
</dbReference>
<proteinExistence type="predicted"/>
<accession>A0A1M6VK37</accession>
<reference evidence="2 4" key="1">
    <citation type="submission" date="2016-07" db="EMBL/GenBank/DDBJ databases">
        <authorList>
            <person name="Jeong J.-J."/>
            <person name="Kim D.W."/>
            <person name="Sang M.K."/>
            <person name="Choi I.-G."/>
            <person name="Kim K.D."/>
        </authorList>
    </citation>
    <scope>NUCLEOTIDE SEQUENCE [LARGE SCALE GENOMIC DNA]</scope>
    <source>
        <strain evidence="2 4">C-26</strain>
    </source>
</reference>
<dbReference type="STRING" id="1423959.SAMN05444407_101249"/>
<evidence type="ECO:0000313" key="5">
    <source>
        <dbReference type="Proteomes" id="UP000184069"/>
    </source>
</evidence>
<keyword evidence="4" id="KW-1185">Reference proteome</keyword>
<organism evidence="3 5">
    <name type="scientific">Chryseobacterium contaminans</name>
    <dbReference type="NCBI Taxonomy" id="1423959"/>
    <lineage>
        <taxon>Bacteria</taxon>
        <taxon>Pseudomonadati</taxon>
        <taxon>Bacteroidota</taxon>
        <taxon>Flavobacteriia</taxon>
        <taxon>Flavobacteriales</taxon>
        <taxon>Weeksellaceae</taxon>
        <taxon>Chryseobacterium group</taxon>
        <taxon>Chryseobacterium</taxon>
    </lineage>
</organism>
<dbReference type="InterPro" id="IPR011990">
    <property type="entry name" value="TPR-like_helical_dom_sf"/>
</dbReference>
<gene>
    <name evidence="2" type="ORF">BBH99_00080</name>
    <name evidence="3" type="ORF">SAMN05444407_101249</name>
</gene>
<name>A0A1M6VK37_9FLAO</name>
<dbReference type="SMART" id="SM00028">
    <property type="entry name" value="TPR"/>
    <property type="match status" value="2"/>
</dbReference>